<sequence>MVDAHTTEEIALKVREGMEMERDLSNLEGSAWHTGDGVSTDLIAPGRYFDLRSDIVKLAEHTLEDADLVTTDEDFMEAMEPGDFVLGGENFGQGSSREHAPAIIEMAGVSAVIAESVARIFYRNCVNVGLPIITCDTSQFDEGDELQVDLIEGEIHDKTKDLTVEIDPLPDVMMTILEDGGLKPHVEEHRELKVE</sequence>
<gene>
    <name evidence="5" type="primary">leuD1</name>
    <name evidence="3" type="synonym">leuD</name>
    <name evidence="6" type="ORF">HLASA_0250</name>
    <name evidence="5" type="ORF">HLASF_0250</name>
</gene>
<dbReference type="KEGG" id="hsf:HLASA_0250"/>
<keyword evidence="3" id="KW-0028">Amino-acid biosynthesis</keyword>
<reference evidence="5 8" key="1">
    <citation type="journal article" date="2015" name="ISME J.">
        <title>Elemental sulfur and acetate can support life of a novel strictly anaerobic haloarchaeon.</title>
        <authorList>
            <person name="Sorokin D.Y."/>
            <person name="Kublanov I.V."/>
            <person name="Gavrilov S.N."/>
            <person name="Rojo D."/>
            <person name="Roman P."/>
            <person name="Golyshin P.N."/>
            <person name="Slepak V.Z."/>
            <person name="Smedile F."/>
            <person name="Ferrer M."/>
            <person name="Messina E."/>
            <person name="La Cono V."/>
            <person name="Yakimov M.M."/>
        </authorList>
    </citation>
    <scope>NUCLEOTIDE SEQUENCE [LARGE SCALE GENOMIC DNA]</scope>
    <source>
        <strain evidence="5 8">HSR2</strain>
    </source>
</reference>
<evidence type="ECO:0000259" key="4">
    <source>
        <dbReference type="Pfam" id="PF00694"/>
    </source>
</evidence>
<comment type="catalytic activity">
    <reaction evidence="3">
        <text>(2R,3S)-3-isopropylmalate = (2S)-2-isopropylmalate</text>
        <dbReference type="Rhea" id="RHEA:32287"/>
        <dbReference type="ChEBI" id="CHEBI:1178"/>
        <dbReference type="ChEBI" id="CHEBI:35121"/>
        <dbReference type="EC" id="4.2.1.33"/>
    </reaction>
</comment>
<reference evidence="7" key="2">
    <citation type="submission" date="2015-05" db="EMBL/GenBank/DDBJ databases">
        <title>Complete genome sequence of Halanaeroarchaeum sulfurireducens type strain M27-SA2, a sulfate-reducer haloarchaeon from marine anoxic lake Medee.</title>
        <authorList>
            <person name="Messina E."/>
            <person name="Kublanov I.V."/>
            <person name="Toshchakov S."/>
            <person name="Arcadi E."/>
            <person name="La Spada G."/>
            <person name="La Cono V."/>
            <person name="Yakimov M.M."/>
        </authorList>
    </citation>
    <scope>NUCLEOTIDE SEQUENCE [LARGE SCALE GENOMIC DNA]</scope>
    <source>
        <strain evidence="7">M27-SA2</strain>
    </source>
</reference>
<keyword evidence="3" id="KW-0100">Branched-chain amino acid biosynthesis</keyword>
<name>A0A0F7PAU8_9EURY</name>
<protein>
    <recommendedName>
        <fullName evidence="3">3-isopropylmalate dehydratase small subunit</fullName>
        <ecNumber evidence="3">4.2.1.33</ecNumber>
    </recommendedName>
    <alternativeName>
        <fullName evidence="3">Alpha-IPM isomerase</fullName>
        <shortName evidence="3">IPMI</shortName>
    </alternativeName>
    <alternativeName>
        <fullName evidence="3">Isopropylmalate isomerase</fullName>
    </alternativeName>
</protein>
<dbReference type="STRING" id="1604004.HLASA_0250"/>
<evidence type="ECO:0000313" key="7">
    <source>
        <dbReference type="Proteomes" id="UP000060390"/>
    </source>
</evidence>
<dbReference type="PANTHER" id="PTHR43345">
    <property type="entry name" value="3-ISOPROPYLMALATE DEHYDRATASE SMALL SUBUNIT 2-RELATED-RELATED"/>
    <property type="match status" value="1"/>
</dbReference>
<dbReference type="RefSeq" id="WP_200899151.1">
    <property type="nucleotide sequence ID" value="NZ_CP008874.1"/>
</dbReference>
<dbReference type="InterPro" id="IPR015928">
    <property type="entry name" value="Aconitase/3IPM_dehydase_swvl"/>
</dbReference>
<dbReference type="NCBIfam" id="TIGR02087">
    <property type="entry name" value="LEUD_arch"/>
    <property type="match status" value="1"/>
</dbReference>
<dbReference type="SUPFAM" id="SSF52016">
    <property type="entry name" value="LeuD/IlvD-like"/>
    <property type="match status" value="1"/>
</dbReference>
<dbReference type="Proteomes" id="UP000069906">
    <property type="component" value="Chromosome"/>
</dbReference>
<dbReference type="InterPro" id="IPR011827">
    <property type="entry name" value="LeuD_type2/HacB/DmdB"/>
</dbReference>
<dbReference type="Proteomes" id="UP000060390">
    <property type="component" value="Chromosome"/>
</dbReference>
<dbReference type="GeneID" id="26009623"/>
<evidence type="ECO:0000313" key="6">
    <source>
        <dbReference type="EMBL" id="ALG81161.1"/>
    </source>
</evidence>
<proteinExistence type="inferred from homology"/>
<keyword evidence="3" id="KW-0432">Leucine biosynthesis</keyword>
<dbReference type="GO" id="GO:0009098">
    <property type="term" value="P:L-leucine biosynthetic process"/>
    <property type="evidence" value="ECO:0007669"/>
    <property type="project" value="UniProtKB-UniRule"/>
</dbReference>
<dbReference type="EMBL" id="CP011564">
    <property type="protein sequence ID" value="ALG81161.1"/>
    <property type="molecule type" value="Genomic_DNA"/>
</dbReference>
<comment type="similarity">
    <text evidence="1 3">Belongs to the LeuD family. LeuD type 2 subfamily.</text>
</comment>
<organism evidence="5 8">
    <name type="scientific">Halanaeroarchaeum sulfurireducens</name>
    <dbReference type="NCBI Taxonomy" id="1604004"/>
    <lineage>
        <taxon>Archaea</taxon>
        <taxon>Methanobacteriati</taxon>
        <taxon>Methanobacteriota</taxon>
        <taxon>Stenosarchaea group</taxon>
        <taxon>Halobacteria</taxon>
        <taxon>Halobacteriales</taxon>
        <taxon>Halobacteriaceae</taxon>
        <taxon>Halanaeroarchaeum</taxon>
    </lineage>
</organism>
<dbReference type="InterPro" id="IPR033940">
    <property type="entry name" value="IPMI_Swivel"/>
</dbReference>
<keyword evidence="8" id="KW-1185">Reference proteome</keyword>
<evidence type="ECO:0000256" key="3">
    <source>
        <dbReference type="HAMAP-Rule" id="MF_01032"/>
    </source>
</evidence>
<dbReference type="PANTHER" id="PTHR43345:SF2">
    <property type="entry name" value="3-ISOPROPYLMALATE DEHYDRATASE SMALL SUBUNIT 1"/>
    <property type="match status" value="1"/>
</dbReference>
<dbReference type="UniPathway" id="UPA00048">
    <property type="reaction ID" value="UER00071"/>
</dbReference>
<dbReference type="InterPro" id="IPR000573">
    <property type="entry name" value="AconitaseA/IPMdHydase_ssu_swvl"/>
</dbReference>
<dbReference type="HOGENOM" id="CLU_081378_1_1_2"/>
<comment type="function">
    <text evidence="3">Catalyzes the isomerization between 2-isopropylmalate and 3-isopropylmalate, via the formation of 2-isopropylmaleate.</text>
</comment>
<dbReference type="AlphaFoldDB" id="A0A0F7PAU8"/>
<dbReference type="EMBL" id="CP008874">
    <property type="protein sequence ID" value="AKH96759.1"/>
    <property type="molecule type" value="Genomic_DNA"/>
</dbReference>
<dbReference type="KEGG" id="hsu:HLASF_0250"/>
<comment type="subunit">
    <text evidence="3">Heterodimer of LeuC and LeuD.</text>
</comment>
<dbReference type="InterPro" id="IPR050075">
    <property type="entry name" value="LeuD"/>
</dbReference>
<evidence type="ECO:0000256" key="1">
    <source>
        <dbReference type="ARBA" id="ARBA00009869"/>
    </source>
</evidence>
<dbReference type="HAMAP" id="MF_01032">
    <property type="entry name" value="LeuD_type2"/>
    <property type="match status" value="1"/>
</dbReference>
<evidence type="ECO:0000313" key="8">
    <source>
        <dbReference type="Proteomes" id="UP000069906"/>
    </source>
</evidence>
<dbReference type="Gene3D" id="3.20.19.10">
    <property type="entry name" value="Aconitase, domain 4"/>
    <property type="match status" value="1"/>
</dbReference>
<keyword evidence="2 3" id="KW-0456">Lyase</keyword>
<dbReference type="GO" id="GO:0003861">
    <property type="term" value="F:3-isopropylmalate dehydratase activity"/>
    <property type="evidence" value="ECO:0007669"/>
    <property type="project" value="UniProtKB-UniRule"/>
</dbReference>
<dbReference type="EC" id="4.2.1.33" evidence="3"/>
<evidence type="ECO:0000256" key="2">
    <source>
        <dbReference type="ARBA" id="ARBA00023239"/>
    </source>
</evidence>
<comment type="pathway">
    <text evidence="3">Amino-acid biosynthesis; L-leucine biosynthesis; L-leucine from 3-methyl-2-oxobutanoate: step 2/4.</text>
</comment>
<dbReference type="OrthoDB" id="6505at2157"/>
<dbReference type="Pfam" id="PF00694">
    <property type="entry name" value="Aconitase_C"/>
    <property type="match status" value="1"/>
</dbReference>
<accession>A0A0F7PAU8</accession>
<feature type="domain" description="Aconitase A/isopropylmalate dehydratase small subunit swivel" evidence="4">
    <location>
        <begin position="84"/>
        <end position="130"/>
    </location>
</feature>
<reference evidence="6 7" key="3">
    <citation type="journal article" date="2016" name="Stand. Genomic Sci.">
        <title>Complete genome sequence of 'Halanaeroarchaeum sulfurireducens' M27-SA2, a sulfur-reducing and acetate-oxidizing haloarchaeon from the deep-sea hypersaline anoxic lake Medee.</title>
        <authorList>
            <person name="Messina E."/>
            <person name="Sorokin D.Y."/>
            <person name="Kublanov I.V."/>
            <person name="Toshchakov S."/>
            <person name="Lopatina A."/>
            <person name="Arcadi E."/>
            <person name="Smedile F."/>
            <person name="La Spada G."/>
            <person name="La Cono V."/>
            <person name="Yakimov M.M."/>
        </authorList>
    </citation>
    <scope>NUCLEOTIDE SEQUENCE [LARGE SCALE GENOMIC DNA]</scope>
    <source>
        <strain evidence="6 7">M27-SA2</strain>
    </source>
</reference>
<dbReference type="CDD" id="cd01577">
    <property type="entry name" value="IPMI_Swivel"/>
    <property type="match status" value="1"/>
</dbReference>
<evidence type="ECO:0000313" key="5">
    <source>
        <dbReference type="EMBL" id="AKH96759.1"/>
    </source>
</evidence>